<dbReference type="Proteomes" id="UP000199321">
    <property type="component" value="Unassembled WGS sequence"/>
</dbReference>
<dbReference type="SUPFAM" id="SSF52058">
    <property type="entry name" value="L domain-like"/>
    <property type="match status" value="1"/>
</dbReference>
<sequence>MNSQKNISKIVAFTVLLLLYQGKRQHNLFAQTTAIPDTNFEQALIDLGFDSDGIINGQVLTSDIDTVITLDISLNGIEDLTGIEDFAALNLLDVSSNELTSLDVSNNIQLKQLYASNTGTENLMISSLDLSNNVNLELLYGENLFFLESLNLKNENNSILTVTLPCEEEGVPCELTDLNCVRVDDEVAATNNEPPYSNWYIQADYFYSEDCSLNIFDTIFADINIYPSHVKSLLFIENNKHIKIEKIIVYDILAKIVLIEKNNFNQLDLSELKNGILFVKIETEHGTITKRIIKV</sequence>
<feature type="domain" description="Secretion system C-terminal sorting" evidence="2">
    <location>
        <begin position="225"/>
        <end position="293"/>
    </location>
</feature>
<dbReference type="Pfam" id="PF18962">
    <property type="entry name" value="Por_Secre_tail"/>
    <property type="match status" value="1"/>
</dbReference>
<evidence type="ECO:0000313" key="3">
    <source>
        <dbReference type="EMBL" id="SDF12314.1"/>
    </source>
</evidence>
<dbReference type="STRING" id="227084.SAMN05421855_10619"/>
<reference evidence="3 4" key="1">
    <citation type="submission" date="2016-10" db="EMBL/GenBank/DDBJ databases">
        <authorList>
            <person name="de Groot N.N."/>
        </authorList>
    </citation>
    <scope>NUCLEOTIDE SEQUENCE [LARGE SCALE GENOMIC DNA]</scope>
    <source>
        <strain evidence="3 4">DSM 16195</strain>
    </source>
</reference>
<evidence type="ECO:0000256" key="1">
    <source>
        <dbReference type="ARBA" id="ARBA00022729"/>
    </source>
</evidence>
<accession>A0A1G7IIF3</accession>
<name>A0A1G7IIF3_9FLAO</name>
<dbReference type="EMBL" id="FNBA01000006">
    <property type="protein sequence ID" value="SDF12314.1"/>
    <property type="molecule type" value="Genomic_DNA"/>
</dbReference>
<dbReference type="InterPro" id="IPR026444">
    <property type="entry name" value="Secre_tail"/>
</dbReference>
<protein>
    <submittedName>
        <fullName evidence="3">Por secretion system C-terminal sorting domain-containing protein</fullName>
    </submittedName>
</protein>
<dbReference type="Gene3D" id="3.80.10.10">
    <property type="entry name" value="Ribonuclease Inhibitor"/>
    <property type="match status" value="1"/>
</dbReference>
<gene>
    <name evidence="3" type="ORF">SAMN05421855_10619</name>
</gene>
<organism evidence="3 4">
    <name type="scientific">Ulvibacter litoralis</name>
    <dbReference type="NCBI Taxonomy" id="227084"/>
    <lineage>
        <taxon>Bacteria</taxon>
        <taxon>Pseudomonadati</taxon>
        <taxon>Bacteroidota</taxon>
        <taxon>Flavobacteriia</taxon>
        <taxon>Flavobacteriales</taxon>
        <taxon>Flavobacteriaceae</taxon>
        <taxon>Ulvibacter</taxon>
    </lineage>
</organism>
<evidence type="ECO:0000313" key="4">
    <source>
        <dbReference type="Proteomes" id="UP000199321"/>
    </source>
</evidence>
<dbReference type="RefSeq" id="WP_175445466.1">
    <property type="nucleotide sequence ID" value="NZ_BMWO01000006.1"/>
</dbReference>
<keyword evidence="4" id="KW-1185">Reference proteome</keyword>
<proteinExistence type="predicted"/>
<evidence type="ECO:0000259" key="2">
    <source>
        <dbReference type="Pfam" id="PF18962"/>
    </source>
</evidence>
<keyword evidence="1" id="KW-0732">Signal</keyword>
<dbReference type="AlphaFoldDB" id="A0A1G7IIF3"/>
<dbReference type="InterPro" id="IPR032675">
    <property type="entry name" value="LRR_dom_sf"/>
</dbReference>
<dbReference type="NCBIfam" id="TIGR04183">
    <property type="entry name" value="Por_Secre_tail"/>
    <property type="match status" value="1"/>
</dbReference>